<dbReference type="PhylomeDB" id="Q7NHZ1"/>
<dbReference type="EMBL" id="BA000045">
    <property type="protein sequence ID" value="BAC90334.1"/>
    <property type="molecule type" value="Genomic_DNA"/>
</dbReference>
<dbReference type="Gene3D" id="2.30.30.660">
    <property type="entry name" value="Protein of unknown function (DUF3539)"/>
    <property type="match status" value="1"/>
</dbReference>
<keyword evidence="2" id="KW-1185">Reference proteome</keyword>
<dbReference type="eggNOG" id="COG0457">
    <property type="taxonomic scope" value="Bacteria"/>
</dbReference>
<dbReference type="EnsemblBacteria" id="BAC90334">
    <property type="protein sequence ID" value="BAC90334"/>
    <property type="gene ID" value="BAC90334"/>
</dbReference>
<reference evidence="1 2" key="1">
    <citation type="journal article" date="2003" name="DNA Res.">
        <title>Complete genome structure of Gloeobacter violaceus PCC 7421, a cyanobacterium that lacks thylakoids.</title>
        <authorList>
            <person name="Nakamura Y."/>
            <person name="Kaneko T."/>
            <person name="Sato S."/>
            <person name="Mimuro M."/>
            <person name="Miyashita H."/>
            <person name="Tsuchiya T."/>
            <person name="Sasamoto S."/>
            <person name="Watanabe A."/>
            <person name="Kawashima K."/>
            <person name="Kishida Y."/>
            <person name="Kiyokawa C."/>
            <person name="Kohara M."/>
            <person name="Matsumoto M."/>
            <person name="Matsuno A."/>
            <person name="Nakazaki N."/>
            <person name="Shimpo S."/>
            <person name="Takeuchi C."/>
            <person name="Yamada M."/>
            <person name="Tabata S."/>
        </authorList>
    </citation>
    <scope>NUCLEOTIDE SEQUENCE [LARGE SCALE GENOMIC DNA]</scope>
    <source>
        <strain evidence="2">ATCC 29082 / PCC 7421</strain>
    </source>
</reference>
<sequence length="113" mass="13190">MVEPMTKPKGCSSVLYITTWNVMNEQYLQHPHFGLMFLVCSLGPKKGLFATLYAQRMLFVVTETEAETMQFESLSRLQARQLIDDRMRACRRGTLELDHQTLDRMKAFYQHAL</sequence>
<evidence type="ECO:0000313" key="1">
    <source>
        <dbReference type="EMBL" id="BAC90334.1"/>
    </source>
</evidence>
<name>Q7NHZ1_GLOVI</name>
<dbReference type="InterPro" id="IPR021926">
    <property type="entry name" value="PipX"/>
</dbReference>
<dbReference type="KEGG" id="gvi:gll2393"/>
<reference evidence="1 2" key="2">
    <citation type="journal article" date="2003" name="DNA Res.">
        <title>Complete genome structure of Gloeobacter violaceus PCC 7421, a cyanobacterium that lacks thylakoids (supplement).</title>
        <authorList>
            <person name="Nakamura Y."/>
            <person name="Kaneko T."/>
            <person name="Sato S."/>
            <person name="Mimuro M."/>
            <person name="Miyashita H."/>
            <person name="Tsuchiya T."/>
            <person name="Sasamoto S."/>
            <person name="Watanabe A."/>
            <person name="Kawashima K."/>
            <person name="Kishida Y."/>
            <person name="Kiyokawa C."/>
            <person name="Kohara M."/>
            <person name="Matsumoto M."/>
            <person name="Matsuno A."/>
            <person name="Nakazaki N."/>
            <person name="Shimpo S."/>
            <person name="Takeuchi C."/>
            <person name="Yamada M."/>
            <person name="Tabata S."/>
        </authorList>
    </citation>
    <scope>NUCLEOTIDE SEQUENCE [LARGE SCALE GENOMIC DNA]</scope>
    <source>
        <strain evidence="2">ATCC 29082 / PCC 7421</strain>
    </source>
</reference>
<dbReference type="HOGENOM" id="CLU_168735_0_0_3"/>
<dbReference type="Proteomes" id="UP000000557">
    <property type="component" value="Chromosome"/>
</dbReference>
<dbReference type="InParanoid" id="Q7NHZ1"/>
<organism evidence="1 2">
    <name type="scientific">Gloeobacter violaceus (strain ATCC 29082 / PCC 7421)</name>
    <dbReference type="NCBI Taxonomy" id="251221"/>
    <lineage>
        <taxon>Bacteria</taxon>
        <taxon>Bacillati</taxon>
        <taxon>Cyanobacteriota</taxon>
        <taxon>Cyanophyceae</taxon>
        <taxon>Gloeobacterales</taxon>
        <taxon>Gloeobacteraceae</taxon>
        <taxon>Gloeobacter</taxon>
    </lineage>
</organism>
<dbReference type="OrthoDB" id="531370at2"/>
<dbReference type="AlphaFoldDB" id="Q7NHZ1"/>
<proteinExistence type="predicted"/>
<evidence type="ECO:0000313" key="2">
    <source>
        <dbReference type="Proteomes" id="UP000000557"/>
    </source>
</evidence>
<protein>
    <submittedName>
        <fullName evidence="1">Gll2393 protein</fullName>
    </submittedName>
</protein>
<accession>Q7NHZ1</accession>
<gene>
    <name evidence="1" type="ordered locus">gll2393</name>
</gene>
<dbReference type="Pfam" id="PF12058">
    <property type="entry name" value="PipX"/>
    <property type="match status" value="1"/>
</dbReference>
<dbReference type="STRING" id="251221.gene:10759890"/>